<accession>A0A6M2BVS6</accession>
<protein>
    <submittedName>
        <fullName evidence="2">Uncharacterized protein</fullName>
    </submittedName>
</protein>
<keyword evidence="3" id="KW-1185">Reference proteome</keyword>
<dbReference type="RefSeq" id="WP_166258944.1">
    <property type="nucleotide sequence ID" value="NZ_JAAMOW010000008.1"/>
</dbReference>
<reference evidence="2 3" key="1">
    <citation type="journal article" date="2014" name="Int. J. Syst. Evol. Microbiol.">
        <title>Solimonas terrae sp. nov., isolated from soil.</title>
        <authorList>
            <person name="Kim S.J."/>
            <person name="Moon J.Y."/>
            <person name="Weon H.Y."/>
            <person name="Ahn J.H."/>
            <person name="Chen W.M."/>
            <person name="Kwon S.W."/>
        </authorList>
    </citation>
    <scope>NUCLEOTIDE SEQUENCE [LARGE SCALE GENOMIC DNA]</scope>
    <source>
        <strain evidence="2 3">KIS83-12</strain>
    </source>
</reference>
<organism evidence="2 3">
    <name type="scientific">Solimonas terrae</name>
    <dbReference type="NCBI Taxonomy" id="1396819"/>
    <lineage>
        <taxon>Bacteria</taxon>
        <taxon>Pseudomonadati</taxon>
        <taxon>Pseudomonadota</taxon>
        <taxon>Gammaproteobacteria</taxon>
        <taxon>Nevskiales</taxon>
        <taxon>Nevskiaceae</taxon>
        <taxon>Solimonas</taxon>
    </lineage>
</organism>
<dbReference type="Proteomes" id="UP000472676">
    <property type="component" value="Unassembled WGS sequence"/>
</dbReference>
<sequence>MTENEALLVATRLYVRMRANGGRVIDVTWLTQNAEYAHEILRLAAGHVDGEVQRLGARLEELLFGTVQPRSPAPPAPAAATAARETAATLTGGKTPNKYVGVLR</sequence>
<evidence type="ECO:0000256" key="1">
    <source>
        <dbReference type="SAM" id="MobiDB-lite"/>
    </source>
</evidence>
<dbReference type="AlphaFoldDB" id="A0A6M2BVS6"/>
<proteinExistence type="predicted"/>
<comment type="caution">
    <text evidence="2">The sequence shown here is derived from an EMBL/GenBank/DDBJ whole genome shotgun (WGS) entry which is preliminary data.</text>
</comment>
<feature type="compositionally biased region" description="Low complexity" evidence="1">
    <location>
        <begin position="78"/>
        <end position="91"/>
    </location>
</feature>
<evidence type="ECO:0000313" key="2">
    <source>
        <dbReference type="EMBL" id="NGY06089.1"/>
    </source>
</evidence>
<gene>
    <name evidence="2" type="ORF">G7Y85_15040</name>
</gene>
<evidence type="ECO:0000313" key="3">
    <source>
        <dbReference type="Proteomes" id="UP000472676"/>
    </source>
</evidence>
<dbReference type="EMBL" id="JAAMOW010000008">
    <property type="protein sequence ID" value="NGY06089.1"/>
    <property type="molecule type" value="Genomic_DNA"/>
</dbReference>
<name>A0A6M2BVS6_9GAMM</name>
<feature type="region of interest" description="Disordered" evidence="1">
    <location>
        <begin position="68"/>
        <end position="104"/>
    </location>
</feature>